<dbReference type="EMBL" id="BAAAKV010000068">
    <property type="protein sequence ID" value="GAA1192800.1"/>
    <property type="molecule type" value="Genomic_DNA"/>
</dbReference>
<evidence type="ECO:0008006" key="3">
    <source>
        <dbReference type="Google" id="ProtNLM"/>
    </source>
</evidence>
<accession>A0ABP4FRK3</accession>
<organism evidence="1 2">
    <name type="scientific">Streptomyces hebeiensis</name>
    <dbReference type="NCBI Taxonomy" id="229486"/>
    <lineage>
        <taxon>Bacteria</taxon>
        <taxon>Bacillati</taxon>
        <taxon>Actinomycetota</taxon>
        <taxon>Actinomycetes</taxon>
        <taxon>Kitasatosporales</taxon>
        <taxon>Streptomycetaceae</taxon>
        <taxon>Streptomyces</taxon>
    </lineage>
</organism>
<evidence type="ECO:0000313" key="1">
    <source>
        <dbReference type="EMBL" id="GAA1192800.1"/>
    </source>
</evidence>
<proteinExistence type="predicted"/>
<comment type="caution">
    <text evidence="1">The sequence shown here is derived from an EMBL/GenBank/DDBJ whole genome shotgun (WGS) entry which is preliminary data.</text>
</comment>
<dbReference type="PANTHER" id="PTHR36221">
    <property type="entry name" value="DUF742 DOMAIN-CONTAINING PROTEIN"/>
    <property type="match status" value="1"/>
</dbReference>
<dbReference type="Proteomes" id="UP001501371">
    <property type="component" value="Unassembled WGS sequence"/>
</dbReference>
<gene>
    <name evidence="1" type="ORF">GCM10009654_57590</name>
</gene>
<name>A0ABP4FRK3_9ACTN</name>
<protein>
    <recommendedName>
        <fullName evidence="3">DUF742 domain-containing protein</fullName>
    </recommendedName>
</protein>
<reference evidence="2" key="1">
    <citation type="journal article" date="2019" name="Int. J. Syst. Evol. Microbiol.">
        <title>The Global Catalogue of Microorganisms (GCM) 10K type strain sequencing project: providing services to taxonomists for standard genome sequencing and annotation.</title>
        <authorList>
            <consortium name="The Broad Institute Genomics Platform"/>
            <consortium name="The Broad Institute Genome Sequencing Center for Infectious Disease"/>
            <person name="Wu L."/>
            <person name="Ma J."/>
        </authorList>
    </citation>
    <scope>NUCLEOTIDE SEQUENCE [LARGE SCALE GENOMIC DNA]</scope>
    <source>
        <strain evidence="2">JCM 12696</strain>
    </source>
</reference>
<sequence>MSRPSSRRRIVPDYMATAGLPPYTGTDVGRTTLLYRTPGADTQGLDTPARRVLDLTDENSGISVYECAAHLGLPYPVVRLITAYLIERGTLTATAPPAPAALPDAQLLEVVLNGLRAL</sequence>
<dbReference type="InterPro" id="IPR007995">
    <property type="entry name" value="DUF742"/>
</dbReference>
<dbReference type="Pfam" id="PF05331">
    <property type="entry name" value="DUF742"/>
    <property type="match status" value="1"/>
</dbReference>
<keyword evidence="2" id="KW-1185">Reference proteome</keyword>
<dbReference type="PANTHER" id="PTHR36221:SF1">
    <property type="entry name" value="DUF742 DOMAIN-CONTAINING PROTEIN"/>
    <property type="match status" value="1"/>
</dbReference>
<evidence type="ECO:0000313" key="2">
    <source>
        <dbReference type="Proteomes" id="UP001501371"/>
    </source>
</evidence>